<keyword evidence="2 12" id="KW-0639">Primosome</keyword>
<dbReference type="InterPro" id="IPR050219">
    <property type="entry name" value="DnaG_primase"/>
</dbReference>
<evidence type="ECO:0000256" key="14">
    <source>
        <dbReference type="PIRSR" id="PIRSR002811-1"/>
    </source>
</evidence>
<evidence type="ECO:0000313" key="18">
    <source>
        <dbReference type="EMBL" id="SJN42082.1"/>
    </source>
</evidence>
<evidence type="ECO:0000256" key="10">
    <source>
        <dbReference type="ARBA" id="ARBA00023125"/>
    </source>
</evidence>
<dbReference type="InterPro" id="IPR006171">
    <property type="entry name" value="TOPRIM_dom"/>
</dbReference>
<dbReference type="Gene3D" id="3.90.580.10">
    <property type="entry name" value="Zinc finger, CHC2-type domain"/>
    <property type="match status" value="1"/>
</dbReference>
<proteinExistence type="inferred from homology"/>
<dbReference type="GO" id="GO:0006269">
    <property type="term" value="P:DNA replication, synthesis of primer"/>
    <property type="evidence" value="ECO:0007669"/>
    <property type="project" value="UniProtKB-UniRule"/>
</dbReference>
<dbReference type="PANTHER" id="PTHR30313">
    <property type="entry name" value="DNA PRIMASE"/>
    <property type="match status" value="1"/>
</dbReference>
<keyword evidence="8 12" id="KW-0862">Zinc</keyword>
<comment type="similarity">
    <text evidence="12 13">Belongs to the DnaG primase family.</text>
</comment>
<feature type="region of interest" description="Disordered" evidence="16">
    <location>
        <begin position="451"/>
        <end position="482"/>
    </location>
</feature>
<reference evidence="18 19" key="1">
    <citation type="submission" date="2017-02" db="EMBL/GenBank/DDBJ databases">
        <authorList>
            <person name="Peterson S.W."/>
        </authorList>
    </citation>
    <scope>NUCLEOTIDE SEQUENCE [LARGE SCALE GENOMIC DNA]</scope>
    <source>
        <strain evidence="18 19">42ea</strain>
    </source>
</reference>
<dbReference type="InterPro" id="IPR034151">
    <property type="entry name" value="TOPRIM_DnaG_bac"/>
</dbReference>
<protein>
    <recommendedName>
        <fullName evidence="12 13">DNA primase</fullName>
        <ecNumber evidence="12">2.7.7.101</ecNumber>
    </recommendedName>
</protein>
<dbReference type="SUPFAM" id="SSF57783">
    <property type="entry name" value="Zinc beta-ribbon"/>
    <property type="match status" value="1"/>
</dbReference>
<dbReference type="InterPro" id="IPR016136">
    <property type="entry name" value="DNA_helicase_N/primase_C"/>
</dbReference>
<dbReference type="FunFam" id="3.90.580.10:FF:000001">
    <property type="entry name" value="DNA primase"/>
    <property type="match status" value="1"/>
</dbReference>
<dbReference type="GO" id="GO:1990077">
    <property type="term" value="C:primosome complex"/>
    <property type="evidence" value="ECO:0007669"/>
    <property type="project" value="UniProtKB-KW"/>
</dbReference>
<dbReference type="InterPro" id="IPR030846">
    <property type="entry name" value="DnaG_bac"/>
</dbReference>
<evidence type="ECO:0000256" key="5">
    <source>
        <dbReference type="ARBA" id="ARBA00022705"/>
    </source>
</evidence>
<name>A0A1R4KD27_9LACT</name>
<dbReference type="Pfam" id="PF01807">
    <property type="entry name" value="Zn_ribbon_DnaG"/>
    <property type="match status" value="1"/>
</dbReference>
<feature type="compositionally biased region" description="Basic and acidic residues" evidence="16">
    <location>
        <begin position="451"/>
        <end position="467"/>
    </location>
</feature>
<keyword evidence="6 12" id="KW-0479">Metal-binding</keyword>
<evidence type="ECO:0000256" key="9">
    <source>
        <dbReference type="ARBA" id="ARBA00022842"/>
    </source>
</evidence>
<organism evidence="18 19">
    <name type="scientific">Marinilactibacillus psychrotolerans 42ea</name>
    <dbReference type="NCBI Taxonomy" id="1255609"/>
    <lineage>
        <taxon>Bacteria</taxon>
        <taxon>Bacillati</taxon>
        <taxon>Bacillota</taxon>
        <taxon>Bacilli</taxon>
        <taxon>Lactobacillales</taxon>
        <taxon>Carnobacteriaceae</taxon>
        <taxon>Marinilactibacillus</taxon>
    </lineage>
</organism>
<feature type="zinc finger region" description="CHC2-type" evidence="12 14">
    <location>
        <begin position="39"/>
        <end position="63"/>
    </location>
</feature>
<dbReference type="GO" id="GO:0005737">
    <property type="term" value="C:cytoplasm"/>
    <property type="evidence" value="ECO:0007669"/>
    <property type="project" value="TreeGrafter"/>
</dbReference>
<dbReference type="PIRSF" id="PIRSF002811">
    <property type="entry name" value="DnaG"/>
    <property type="match status" value="1"/>
</dbReference>
<evidence type="ECO:0000256" key="3">
    <source>
        <dbReference type="ARBA" id="ARBA00022679"/>
    </source>
</evidence>
<keyword evidence="10 12" id="KW-0238">DNA-binding</keyword>
<dbReference type="SUPFAM" id="SSF56731">
    <property type="entry name" value="DNA primase core"/>
    <property type="match status" value="1"/>
</dbReference>
<accession>A0A1R4KD27</accession>
<dbReference type="NCBIfam" id="TIGR01391">
    <property type="entry name" value="dnaG"/>
    <property type="match status" value="1"/>
</dbReference>
<dbReference type="SMART" id="SM00493">
    <property type="entry name" value="TOPRIM"/>
    <property type="match status" value="1"/>
</dbReference>
<dbReference type="Proteomes" id="UP000195611">
    <property type="component" value="Unassembled WGS sequence"/>
</dbReference>
<dbReference type="GO" id="GO:0000428">
    <property type="term" value="C:DNA-directed RNA polymerase complex"/>
    <property type="evidence" value="ECO:0007669"/>
    <property type="project" value="UniProtKB-KW"/>
</dbReference>
<dbReference type="RefSeq" id="WP_087059554.1">
    <property type="nucleotide sequence ID" value="NZ_FUKW01000132.1"/>
</dbReference>
<dbReference type="EC" id="2.7.7.101" evidence="12"/>
<evidence type="ECO:0000256" key="8">
    <source>
        <dbReference type="ARBA" id="ARBA00022833"/>
    </source>
</evidence>
<dbReference type="Gene3D" id="3.90.980.10">
    <property type="entry name" value="DNA primase, catalytic core, N-terminal domain"/>
    <property type="match status" value="1"/>
</dbReference>
<dbReference type="EMBL" id="FUKW01000132">
    <property type="protein sequence ID" value="SJN42082.1"/>
    <property type="molecule type" value="Genomic_DNA"/>
</dbReference>
<keyword evidence="15" id="KW-0175">Coiled coil</keyword>
<dbReference type="CDD" id="cd03364">
    <property type="entry name" value="TOPRIM_DnaG_primases"/>
    <property type="match status" value="1"/>
</dbReference>
<dbReference type="InterPro" id="IPR002694">
    <property type="entry name" value="Znf_CHC2"/>
</dbReference>
<feature type="coiled-coil region" evidence="15">
    <location>
        <begin position="588"/>
        <end position="627"/>
    </location>
</feature>
<keyword evidence="9" id="KW-0460">Magnesium</keyword>
<keyword evidence="3 12" id="KW-0808">Transferase</keyword>
<dbReference type="GO" id="GO:0003899">
    <property type="term" value="F:DNA-directed RNA polymerase activity"/>
    <property type="evidence" value="ECO:0007669"/>
    <property type="project" value="UniProtKB-UniRule"/>
</dbReference>
<evidence type="ECO:0000256" key="2">
    <source>
        <dbReference type="ARBA" id="ARBA00022515"/>
    </source>
</evidence>
<evidence type="ECO:0000256" key="15">
    <source>
        <dbReference type="SAM" id="Coils"/>
    </source>
</evidence>
<dbReference type="PROSITE" id="PS50880">
    <property type="entry name" value="TOPRIM"/>
    <property type="match status" value="1"/>
</dbReference>
<evidence type="ECO:0000256" key="16">
    <source>
        <dbReference type="SAM" id="MobiDB-lite"/>
    </source>
</evidence>
<comment type="cofactor">
    <cofactor evidence="12 13 14">
        <name>Zn(2+)</name>
        <dbReference type="ChEBI" id="CHEBI:29105"/>
    </cofactor>
    <text evidence="12 13 14">Binds 1 zinc ion per monomer.</text>
</comment>
<keyword evidence="5 12" id="KW-0235">DNA replication</keyword>
<comment type="function">
    <text evidence="12 13">RNA polymerase that catalyzes the synthesis of short RNA molecules used as primers for DNA polymerase during DNA replication.</text>
</comment>
<dbReference type="SMART" id="SM00400">
    <property type="entry name" value="ZnF_CHCC"/>
    <property type="match status" value="1"/>
</dbReference>
<sequence>MVRIPEETVTQIREKSDIVNVVSQYVQLKKSGQNHFAHCPFHEDKTPSFSVNEKKQIFHCFSCGRGGNVFSFLQEMEGISFPEAVIKSAEIADVPLDQEIIDQTNHSRPSENSRFSKLLAINEKTKEFYHHILINTKVGEAAYLYLLDRGVKKETIEEFKLGFSPPQRNALKLYLDNQEDIDHTLLSETGLFSDRDDNQLLDRFSSRIIFPITDHRGHTVAFSGRIFEGDNSETTPGFHSAKYVNSPETDLFNKRKVLFNYDKARPNIRREGEVYLFEGFMDVISSWQAGIKNGIASMGTSLTQEQIKQMDRVTDKVIIAYDGDPAGLEATKRATEYFIEQTHFSIEITSFPEKLDPDDYIKSRGKEAYKDFLLHGRDTLMSFLMKYYRNGKNLKNESERISYIEQVLKEMTTVNSPVERELYFKQLAEEFKVTQDTLKEQFQQHVFENQKTRTKELQQQKTDRRNEAYSVQVTRQNRPKKSSVEQAEKMLLNRLFYHDEVWYTLQNLSSEFIFPHEHYQILYLLYESYFRDKGENNVEAFLDFIKDPEHKKKATEILWMDLGEDLVNGEIEDYIDVITNRSPAEAKLKAKRAELKEAERIGDKEKQQFLTIEIINLNRQLKAAKEA</sequence>
<evidence type="ECO:0000313" key="19">
    <source>
        <dbReference type="Proteomes" id="UP000195611"/>
    </source>
</evidence>
<evidence type="ECO:0000256" key="11">
    <source>
        <dbReference type="ARBA" id="ARBA00023163"/>
    </source>
</evidence>
<dbReference type="InterPro" id="IPR036977">
    <property type="entry name" value="DNA_primase_Znf_CHC2"/>
</dbReference>
<dbReference type="InterPro" id="IPR019475">
    <property type="entry name" value="DNA_primase_DnaB-bd"/>
</dbReference>
<evidence type="ECO:0000256" key="6">
    <source>
        <dbReference type="ARBA" id="ARBA00022723"/>
    </source>
</evidence>
<evidence type="ECO:0000256" key="1">
    <source>
        <dbReference type="ARBA" id="ARBA00022478"/>
    </source>
</evidence>
<dbReference type="HAMAP" id="MF_00974">
    <property type="entry name" value="DNA_primase_DnaG"/>
    <property type="match status" value="1"/>
</dbReference>
<dbReference type="Pfam" id="PF10410">
    <property type="entry name" value="DnaB_bind"/>
    <property type="match status" value="1"/>
</dbReference>
<dbReference type="GO" id="GO:0003677">
    <property type="term" value="F:DNA binding"/>
    <property type="evidence" value="ECO:0007669"/>
    <property type="project" value="UniProtKB-KW"/>
</dbReference>
<evidence type="ECO:0000256" key="7">
    <source>
        <dbReference type="ARBA" id="ARBA00022771"/>
    </source>
</evidence>
<dbReference type="GO" id="GO:0008270">
    <property type="term" value="F:zinc ion binding"/>
    <property type="evidence" value="ECO:0007669"/>
    <property type="project" value="UniProtKB-UniRule"/>
</dbReference>
<dbReference type="Gene3D" id="3.40.1360.10">
    <property type="match status" value="1"/>
</dbReference>
<keyword evidence="4 12" id="KW-0548">Nucleotidyltransferase</keyword>
<evidence type="ECO:0000256" key="12">
    <source>
        <dbReference type="HAMAP-Rule" id="MF_00974"/>
    </source>
</evidence>
<keyword evidence="11 12" id="KW-0804">Transcription</keyword>
<comment type="catalytic activity">
    <reaction evidence="12">
        <text>ssDNA + n NTP = ssDNA/pppN(pN)n-1 hybrid + (n-1) diphosphate.</text>
        <dbReference type="EC" id="2.7.7.101"/>
    </reaction>
</comment>
<dbReference type="InterPro" id="IPR037068">
    <property type="entry name" value="DNA_primase_core_N_sf"/>
</dbReference>
<dbReference type="GeneID" id="96910630"/>
<feature type="domain" description="Toprim" evidence="17">
    <location>
        <begin position="272"/>
        <end position="354"/>
    </location>
</feature>
<dbReference type="InterPro" id="IPR006295">
    <property type="entry name" value="DNA_primase_DnaG"/>
</dbReference>
<dbReference type="InterPro" id="IPR013264">
    <property type="entry name" value="DNAG_N"/>
</dbReference>
<comment type="domain">
    <text evidence="12">Contains an N-terminal zinc-binding domain, a central core domain that contains the primase activity, and a C-terminal DnaB-binding domain.</text>
</comment>
<dbReference type="Pfam" id="PF13155">
    <property type="entry name" value="Toprim_2"/>
    <property type="match status" value="1"/>
</dbReference>
<gene>
    <name evidence="12" type="primary">dnaG</name>
    <name evidence="18" type="ORF">FM115_09285</name>
</gene>
<keyword evidence="1 12" id="KW-0240">DNA-directed RNA polymerase</keyword>
<dbReference type="AlphaFoldDB" id="A0A1R4KD27"/>
<keyword evidence="7 12" id="KW-0863">Zinc-finger</keyword>
<dbReference type="PANTHER" id="PTHR30313:SF2">
    <property type="entry name" value="DNA PRIMASE"/>
    <property type="match status" value="1"/>
</dbReference>
<evidence type="ECO:0000256" key="4">
    <source>
        <dbReference type="ARBA" id="ARBA00022695"/>
    </source>
</evidence>
<dbReference type="Gene3D" id="1.10.860.10">
    <property type="entry name" value="DNAb Helicase, Chain A"/>
    <property type="match status" value="1"/>
</dbReference>
<evidence type="ECO:0000256" key="13">
    <source>
        <dbReference type="PIRNR" id="PIRNR002811"/>
    </source>
</evidence>
<dbReference type="Pfam" id="PF08275">
    <property type="entry name" value="DNAG_N"/>
    <property type="match status" value="1"/>
</dbReference>
<evidence type="ECO:0000259" key="17">
    <source>
        <dbReference type="PROSITE" id="PS50880"/>
    </source>
</evidence>
<comment type="subunit">
    <text evidence="12">Monomer. Interacts with DnaB.</text>
</comment>